<evidence type="ECO:0000256" key="1">
    <source>
        <dbReference type="SAM" id="MobiDB-lite"/>
    </source>
</evidence>
<feature type="compositionally biased region" description="Polar residues" evidence="1">
    <location>
        <begin position="68"/>
        <end position="77"/>
    </location>
</feature>
<feature type="compositionally biased region" description="Basic and acidic residues" evidence="1">
    <location>
        <begin position="1"/>
        <end position="14"/>
    </location>
</feature>
<feature type="compositionally biased region" description="Basic and acidic residues" evidence="1">
    <location>
        <begin position="42"/>
        <end position="54"/>
    </location>
</feature>
<feature type="compositionally biased region" description="Basic residues" evidence="1">
    <location>
        <begin position="15"/>
        <end position="31"/>
    </location>
</feature>
<proteinExistence type="predicted"/>
<organism evidence="2 3">
    <name type="scientific">Mycena pura</name>
    <dbReference type="NCBI Taxonomy" id="153505"/>
    <lineage>
        <taxon>Eukaryota</taxon>
        <taxon>Fungi</taxon>
        <taxon>Dikarya</taxon>
        <taxon>Basidiomycota</taxon>
        <taxon>Agaricomycotina</taxon>
        <taxon>Agaricomycetes</taxon>
        <taxon>Agaricomycetidae</taxon>
        <taxon>Agaricales</taxon>
        <taxon>Marasmiineae</taxon>
        <taxon>Mycenaceae</taxon>
        <taxon>Mycena</taxon>
    </lineage>
</organism>
<sequence length="263" mass="29937">MSRTSEKENSSSDHHQHRSRHHSHKHTHKHHPPADEYLSPEEQLRRVRKELDREKKKRRKAESRALKTSSAANTSSAEGLDSSVPDGSIARPKCPSKEKMCVIREHLGFDKLKWNAFRLCIQQALTAARLDWKKDWRSQDSDRLRRAYDASRLTASKVKEEYPEARRFRGSWGIDRVAKRYWDGRKSYMRDLKNPDSYRAKRAATRRASRRSSSPEASTSTAAPCGPRARPSRVVSDSDEEEDDGDGQNEVQAAGSGGGDDGN</sequence>
<comment type="caution">
    <text evidence="2">The sequence shown here is derived from an EMBL/GenBank/DDBJ whole genome shotgun (WGS) entry which is preliminary data.</text>
</comment>
<feature type="compositionally biased region" description="Basic residues" evidence="1">
    <location>
        <begin position="200"/>
        <end position="210"/>
    </location>
</feature>
<reference evidence="2" key="1">
    <citation type="submission" date="2023-03" db="EMBL/GenBank/DDBJ databases">
        <title>Massive genome expansion in bonnet fungi (Mycena s.s.) driven by repeated elements and novel gene families across ecological guilds.</title>
        <authorList>
            <consortium name="Lawrence Berkeley National Laboratory"/>
            <person name="Harder C.B."/>
            <person name="Miyauchi S."/>
            <person name="Viragh M."/>
            <person name="Kuo A."/>
            <person name="Thoen E."/>
            <person name="Andreopoulos B."/>
            <person name="Lu D."/>
            <person name="Skrede I."/>
            <person name="Drula E."/>
            <person name="Henrissat B."/>
            <person name="Morin E."/>
            <person name="Kohler A."/>
            <person name="Barry K."/>
            <person name="LaButti K."/>
            <person name="Morin E."/>
            <person name="Salamov A."/>
            <person name="Lipzen A."/>
            <person name="Mereny Z."/>
            <person name="Hegedus B."/>
            <person name="Baldrian P."/>
            <person name="Stursova M."/>
            <person name="Weitz H."/>
            <person name="Taylor A."/>
            <person name="Grigoriev I.V."/>
            <person name="Nagy L.G."/>
            <person name="Martin F."/>
            <person name="Kauserud H."/>
        </authorList>
    </citation>
    <scope>NUCLEOTIDE SEQUENCE</scope>
    <source>
        <strain evidence="2">9144</strain>
    </source>
</reference>
<protein>
    <submittedName>
        <fullName evidence="2">Uncharacterized protein</fullName>
    </submittedName>
</protein>
<dbReference type="Proteomes" id="UP001219525">
    <property type="component" value="Unassembled WGS sequence"/>
</dbReference>
<feature type="compositionally biased region" description="Low complexity" evidence="1">
    <location>
        <begin position="211"/>
        <end position="223"/>
    </location>
</feature>
<gene>
    <name evidence="2" type="ORF">GGX14DRAFT_398982</name>
</gene>
<feature type="region of interest" description="Disordered" evidence="1">
    <location>
        <begin position="1"/>
        <end position="94"/>
    </location>
</feature>
<evidence type="ECO:0000313" key="3">
    <source>
        <dbReference type="Proteomes" id="UP001219525"/>
    </source>
</evidence>
<name>A0AAD6V7F1_9AGAR</name>
<accession>A0AAD6V7F1</accession>
<evidence type="ECO:0000313" key="2">
    <source>
        <dbReference type="EMBL" id="KAJ7203013.1"/>
    </source>
</evidence>
<keyword evidence="3" id="KW-1185">Reference proteome</keyword>
<feature type="region of interest" description="Disordered" evidence="1">
    <location>
        <begin position="193"/>
        <end position="263"/>
    </location>
</feature>
<dbReference type="AlphaFoldDB" id="A0AAD6V7F1"/>
<dbReference type="EMBL" id="JARJCW010000052">
    <property type="protein sequence ID" value="KAJ7203013.1"/>
    <property type="molecule type" value="Genomic_DNA"/>
</dbReference>
<feature type="compositionally biased region" description="Acidic residues" evidence="1">
    <location>
        <begin position="237"/>
        <end position="247"/>
    </location>
</feature>